<dbReference type="AlphaFoldDB" id="A0A2Z6NGU6"/>
<name>A0A2Z6NGU6_TRISU</name>
<gene>
    <name evidence="2" type="ORF">TSUD_350120</name>
</gene>
<feature type="compositionally biased region" description="Polar residues" evidence="1">
    <location>
        <begin position="23"/>
        <end position="47"/>
    </location>
</feature>
<organism evidence="2 3">
    <name type="scientific">Trifolium subterraneum</name>
    <name type="common">Subterranean clover</name>
    <dbReference type="NCBI Taxonomy" id="3900"/>
    <lineage>
        <taxon>Eukaryota</taxon>
        <taxon>Viridiplantae</taxon>
        <taxon>Streptophyta</taxon>
        <taxon>Embryophyta</taxon>
        <taxon>Tracheophyta</taxon>
        <taxon>Spermatophyta</taxon>
        <taxon>Magnoliopsida</taxon>
        <taxon>eudicotyledons</taxon>
        <taxon>Gunneridae</taxon>
        <taxon>Pentapetalae</taxon>
        <taxon>rosids</taxon>
        <taxon>fabids</taxon>
        <taxon>Fabales</taxon>
        <taxon>Fabaceae</taxon>
        <taxon>Papilionoideae</taxon>
        <taxon>50 kb inversion clade</taxon>
        <taxon>NPAAA clade</taxon>
        <taxon>Hologalegina</taxon>
        <taxon>IRL clade</taxon>
        <taxon>Trifolieae</taxon>
        <taxon>Trifolium</taxon>
    </lineage>
</organism>
<accession>A0A2Z6NGU6</accession>
<dbReference type="Proteomes" id="UP000242715">
    <property type="component" value="Unassembled WGS sequence"/>
</dbReference>
<evidence type="ECO:0000313" key="2">
    <source>
        <dbReference type="EMBL" id="GAU43066.1"/>
    </source>
</evidence>
<keyword evidence="3" id="KW-1185">Reference proteome</keyword>
<reference evidence="3" key="1">
    <citation type="journal article" date="2017" name="Front. Plant Sci.">
        <title>Climate Clever Clovers: New Paradigm to Reduce the Environmental Footprint of Ruminants by Breeding Low Methanogenic Forages Utilizing Haplotype Variation.</title>
        <authorList>
            <person name="Kaur P."/>
            <person name="Appels R."/>
            <person name="Bayer P.E."/>
            <person name="Keeble-Gagnere G."/>
            <person name="Wang J."/>
            <person name="Hirakawa H."/>
            <person name="Shirasawa K."/>
            <person name="Vercoe P."/>
            <person name="Stefanova K."/>
            <person name="Durmic Z."/>
            <person name="Nichols P."/>
            <person name="Revell C."/>
            <person name="Isobe S.N."/>
            <person name="Edwards D."/>
            <person name="Erskine W."/>
        </authorList>
    </citation>
    <scope>NUCLEOTIDE SEQUENCE [LARGE SCALE GENOMIC DNA]</scope>
    <source>
        <strain evidence="3">cv. Daliak</strain>
    </source>
</reference>
<feature type="region of interest" description="Disordered" evidence="1">
    <location>
        <begin position="21"/>
        <end position="70"/>
    </location>
</feature>
<evidence type="ECO:0000256" key="1">
    <source>
        <dbReference type="SAM" id="MobiDB-lite"/>
    </source>
</evidence>
<protein>
    <submittedName>
        <fullName evidence="2">Uncharacterized protein</fullName>
    </submittedName>
</protein>
<proteinExistence type="predicted"/>
<evidence type="ECO:0000313" key="3">
    <source>
        <dbReference type="Proteomes" id="UP000242715"/>
    </source>
</evidence>
<dbReference type="EMBL" id="DF973955">
    <property type="protein sequence ID" value="GAU43066.1"/>
    <property type="molecule type" value="Genomic_DNA"/>
</dbReference>
<sequence length="88" mass="9476">MDDNNNFKSFELSNKDFPILKSIGNTSSSASKKSEQDQNSTSLTELSLGTKDQKGDSSVSSSKGAAPVVPSLAMEAKEKCTWIEEKTN</sequence>